<evidence type="ECO:0000256" key="1">
    <source>
        <dbReference type="ARBA" id="ARBA00022574"/>
    </source>
</evidence>
<feature type="repeat" description="WD" evidence="3">
    <location>
        <begin position="512"/>
        <end position="553"/>
    </location>
</feature>
<dbReference type="InterPro" id="IPR020472">
    <property type="entry name" value="WD40_PAC1"/>
</dbReference>
<keyword evidence="6" id="KW-1185">Reference proteome</keyword>
<name>A0A5C3PIB7_9APHY</name>
<keyword evidence="1 3" id="KW-0853">WD repeat</keyword>
<dbReference type="CDD" id="cd00200">
    <property type="entry name" value="WD40"/>
    <property type="match status" value="1"/>
</dbReference>
<dbReference type="InterPro" id="IPR036322">
    <property type="entry name" value="WD40_repeat_dom_sf"/>
</dbReference>
<dbReference type="InterPro" id="IPR001680">
    <property type="entry name" value="WD40_rpt"/>
</dbReference>
<evidence type="ECO:0000256" key="3">
    <source>
        <dbReference type="PROSITE-ProRule" id="PRU00221"/>
    </source>
</evidence>
<dbReference type="InParanoid" id="A0A5C3PIB7"/>
<dbReference type="PROSITE" id="PS50294">
    <property type="entry name" value="WD_REPEATS_REGION"/>
    <property type="match status" value="6"/>
</dbReference>
<evidence type="ECO:0000313" key="5">
    <source>
        <dbReference type="EMBL" id="TFK89052.1"/>
    </source>
</evidence>
<gene>
    <name evidence="5" type="ORF">K466DRAFT_598096</name>
</gene>
<dbReference type="SUPFAM" id="SSF50978">
    <property type="entry name" value="WD40 repeat-like"/>
    <property type="match status" value="1"/>
</dbReference>
<feature type="repeat" description="WD" evidence="3">
    <location>
        <begin position="644"/>
        <end position="685"/>
    </location>
</feature>
<feature type="region of interest" description="Disordered" evidence="4">
    <location>
        <begin position="430"/>
        <end position="450"/>
    </location>
</feature>
<dbReference type="PANTHER" id="PTHR19848">
    <property type="entry name" value="WD40 REPEAT PROTEIN"/>
    <property type="match status" value="1"/>
</dbReference>
<dbReference type="AlphaFoldDB" id="A0A5C3PIB7"/>
<dbReference type="Pfam" id="PF00400">
    <property type="entry name" value="WD40"/>
    <property type="match status" value="8"/>
</dbReference>
<dbReference type="STRING" id="1314778.A0A5C3PIB7"/>
<dbReference type="InterPro" id="IPR015943">
    <property type="entry name" value="WD40/YVTN_repeat-like_dom_sf"/>
</dbReference>
<evidence type="ECO:0000313" key="6">
    <source>
        <dbReference type="Proteomes" id="UP000308197"/>
    </source>
</evidence>
<protein>
    <submittedName>
        <fullName evidence="5">WD40 repeat-like protein</fullName>
    </submittedName>
</protein>
<sequence>MTSPWDIYAEELFPICYGHPLWIPEPNQREVEIGDVGWIQDGEFCALFNAMKPQNDPVNVDKGVPLDFKIFSPIRHYMLTGNKITQSRVYSRSIHTRGAEGEVKGGTVPISAGGGFKFQTQSESGAFVLLEPPGKSKELRSKRHIVDYMHDNHASWLEFANASDSFGLDLNEQDIIFICGTIKTTKWAVAAFQGNSFRQKEGFVTGQFGPYASVDLSICISDQILPAEHYRHGPRLPCRTHAPNQCLFVHYYKKKRRSVLWPFKKPMKAAGGPHQLPPGPDNPGVDAPVIAGASYESDSEQHEQGREVPRGYDPVNVLLDYILSQSVETEVAIASDLDLYAIFASTEFPNAADMLTALQQVKPTIEVDERGVGTISVNYSAARNENLLEGEQAHAQADAPEAIPYSDFSTSFPMSEDQGEEIGGIIPRSAATTSDTMGDGEPSIGANIDDMTDVPGETGTTKHTPIGSQAIVHRGVVTALIFSTDGSLVASGSEDTDVFIWDVHGSAAMKQLKGHEDTVSTLAFSRDNSVLASASEDGQIILWDVSDGKERSRIVPDTAVDFLVYTPDGMRLLAGASDGKLHVWSSATYNLEKTITKNTDSVTFIIFSQDGRRMATGGTDSVCYIWETVQLAAENPEPLSVLTAEENQATMCAAAFSPDGNRVVTASDDGFIRLWKAETGEALLISHEHTGPVWSVAFSPDGKRVASGSSDSTVKVCGSYQDKGFPSLSLEGHEGIINAVEFSPDGQWIASAASDHTVRLWKASDGVCTTVFNEHEDNVTSVIFSPGGHILASSSFDGTVRLRPLSAYVEA</sequence>
<feature type="repeat" description="WD" evidence="3">
    <location>
        <begin position="772"/>
        <end position="802"/>
    </location>
</feature>
<feature type="repeat" description="WD" evidence="3">
    <location>
        <begin position="686"/>
        <end position="716"/>
    </location>
</feature>
<keyword evidence="2" id="KW-0677">Repeat</keyword>
<dbReference type="InterPro" id="IPR019775">
    <property type="entry name" value="WD40_repeat_CS"/>
</dbReference>
<evidence type="ECO:0000256" key="4">
    <source>
        <dbReference type="SAM" id="MobiDB-lite"/>
    </source>
</evidence>
<dbReference type="EMBL" id="ML211089">
    <property type="protein sequence ID" value="TFK89052.1"/>
    <property type="molecule type" value="Genomic_DNA"/>
</dbReference>
<dbReference type="Gene3D" id="2.130.10.10">
    <property type="entry name" value="YVTN repeat-like/Quinoprotein amine dehydrogenase"/>
    <property type="match status" value="3"/>
</dbReference>
<dbReference type="PROSITE" id="PS50082">
    <property type="entry name" value="WD_REPEATS_2"/>
    <property type="match status" value="8"/>
</dbReference>
<feature type="repeat" description="WD" evidence="3">
    <location>
        <begin position="595"/>
        <end position="627"/>
    </location>
</feature>
<accession>A0A5C3PIB7</accession>
<proteinExistence type="predicted"/>
<dbReference type="PANTHER" id="PTHR19848:SF8">
    <property type="entry name" value="F-BOX AND WD REPEAT DOMAIN CONTAINING 7"/>
    <property type="match status" value="1"/>
</dbReference>
<evidence type="ECO:0000256" key="2">
    <source>
        <dbReference type="ARBA" id="ARBA00022737"/>
    </source>
</evidence>
<feature type="repeat" description="WD" evidence="3">
    <location>
        <begin position="730"/>
        <end position="771"/>
    </location>
</feature>
<dbReference type="PRINTS" id="PR00320">
    <property type="entry name" value="GPROTEINBRPT"/>
</dbReference>
<dbReference type="PROSITE" id="PS00678">
    <property type="entry name" value="WD_REPEATS_1"/>
    <property type="match status" value="2"/>
</dbReference>
<reference evidence="5 6" key="1">
    <citation type="journal article" date="2019" name="Nat. Ecol. Evol.">
        <title>Megaphylogeny resolves global patterns of mushroom evolution.</title>
        <authorList>
            <person name="Varga T."/>
            <person name="Krizsan K."/>
            <person name="Foldi C."/>
            <person name="Dima B."/>
            <person name="Sanchez-Garcia M."/>
            <person name="Sanchez-Ramirez S."/>
            <person name="Szollosi G.J."/>
            <person name="Szarkandi J.G."/>
            <person name="Papp V."/>
            <person name="Albert L."/>
            <person name="Andreopoulos W."/>
            <person name="Angelini C."/>
            <person name="Antonin V."/>
            <person name="Barry K.W."/>
            <person name="Bougher N.L."/>
            <person name="Buchanan P."/>
            <person name="Buyck B."/>
            <person name="Bense V."/>
            <person name="Catcheside P."/>
            <person name="Chovatia M."/>
            <person name="Cooper J."/>
            <person name="Damon W."/>
            <person name="Desjardin D."/>
            <person name="Finy P."/>
            <person name="Geml J."/>
            <person name="Haridas S."/>
            <person name="Hughes K."/>
            <person name="Justo A."/>
            <person name="Karasinski D."/>
            <person name="Kautmanova I."/>
            <person name="Kiss B."/>
            <person name="Kocsube S."/>
            <person name="Kotiranta H."/>
            <person name="LaButti K.M."/>
            <person name="Lechner B.E."/>
            <person name="Liimatainen K."/>
            <person name="Lipzen A."/>
            <person name="Lukacs Z."/>
            <person name="Mihaltcheva S."/>
            <person name="Morgado L.N."/>
            <person name="Niskanen T."/>
            <person name="Noordeloos M.E."/>
            <person name="Ohm R.A."/>
            <person name="Ortiz-Santana B."/>
            <person name="Ovrebo C."/>
            <person name="Racz N."/>
            <person name="Riley R."/>
            <person name="Savchenko A."/>
            <person name="Shiryaev A."/>
            <person name="Soop K."/>
            <person name="Spirin V."/>
            <person name="Szebenyi C."/>
            <person name="Tomsovsky M."/>
            <person name="Tulloss R.E."/>
            <person name="Uehling J."/>
            <person name="Grigoriev I.V."/>
            <person name="Vagvolgyi C."/>
            <person name="Papp T."/>
            <person name="Martin F.M."/>
            <person name="Miettinen O."/>
            <person name="Hibbett D.S."/>
            <person name="Nagy L.G."/>
        </authorList>
    </citation>
    <scope>NUCLEOTIDE SEQUENCE [LARGE SCALE GENOMIC DNA]</scope>
    <source>
        <strain evidence="5 6">HHB13444</strain>
    </source>
</reference>
<feature type="repeat" description="WD" evidence="3">
    <location>
        <begin position="560"/>
        <end position="594"/>
    </location>
</feature>
<dbReference type="Proteomes" id="UP000308197">
    <property type="component" value="Unassembled WGS sequence"/>
</dbReference>
<organism evidence="5 6">
    <name type="scientific">Polyporus arcularius HHB13444</name>
    <dbReference type="NCBI Taxonomy" id="1314778"/>
    <lineage>
        <taxon>Eukaryota</taxon>
        <taxon>Fungi</taxon>
        <taxon>Dikarya</taxon>
        <taxon>Basidiomycota</taxon>
        <taxon>Agaricomycotina</taxon>
        <taxon>Agaricomycetes</taxon>
        <taxon>Polyporales</taxon>
        <taxon>Polyporaceae</taxon>
        <taxon>Polyporus</taxon>
    </lineage>
</organism>
<feature type="repeat" description="WD" evidence="3">
    <location>
        <begin position="470"/>
        <end position="511"/>
    </location>
</feature>
<dbReference type="SMART" id="SM00320">
    <property type="entry name" value="WD40"/>
    <property type="match status" value="8"/>
</dbReference>